<name>A0ABQ9XLI6_9EUKA</name>
<keyword evidence="3" id="KW-1185">Reference proteome</keyword>
<dbReference type="EMBL" id="JARBJD010000093">
    <property type="protein sequence ID" value="KAK2953287.1"/>
    <property type="molecule type" value="Genomic_DNA"/>
</dbReference>
<sequence>MSIGIHASGIYCPFVISERNFIDFTSSGLSNACGAVPIAFTAGSSQSVLVQKPTFENCSAGHRSGVLHQHRAMTLVQTTNYRFPAFFTFNVDYYAVTDCCTTYAGTISLANVTSSTVKSNVCSGNPTGLDDGGTGFGLTNGTDLNVTNTNVIKM</sequence>
<protein>
    <submittedName>
        <fullName evidence="2">Uncharacterized protein</fullName>
    </submittedName>
</protein>
<organism evidence="2 3">
    <name type="scientific">Blattamonas nauphoetae</name>
    <dbReference type="NCBI Taxonomy" id="2049346"/>
    <lineage>
        <taxon>Eukaryota</taxon>
        <taxon>Metamonada</taxon>
        <taxon>Preaxostyla</taxon>
        <taxon>Oxymonadida</taxon>
        <taxon>Blattamonas</taxon>
    </lineage>
</organism>
<proteinExistence type="predicted"/>
<evidence type="ECO:0000313" key="3">
    <source>
        <dbReference type="Proteomes" id="UP001281761"/>
    </source>
</evidence>
<dbReference type="EMBL" id="JARBJD010000469">
    <property type="protein sequence ID" value="KAK2941745.1"/>
    <property type="molecule type" value="Genomic_DNA"/>
</dbReference>
<gene>
    <name evidence="2" type="ORF">BLNAU_11750</name>
    <name evidence="1" type="ORF">BLNAU_23346</name>
</gene>
<evidence type="ECO:0000313" key="1">
    <source>
        <dbReference type="EMBL" id="KAK2941745.1"/>
    </source>
</evidence>
<comment type="caution">
    <text evidence="2">The sequence shown here is derived from an EMBL/GenBank/DDBJ whole genome shotgun (WGS) entry which is preliminary data.</text>
</comment>
<accession>A0ABQ9XLI6</accession>
<reference evidence="2 3" key="1">
    <citation type="journal article" date="2022" name="bioRxiv">
        <title>Genomics of Preaxostyla Flagellates Illuminates Evolutionary Transitions and the Path Towards Mitochondrial Loss.</title>
        <authorList>
            <person name="Novak L.V.F."/>
            <person name="Treitli S.C."/>
            <person name="Pyrih J."/>
            <person name="Halakuc P."/>
            <person name="Pipaliya S.V."/>
            <person name="Vacek V."/>
            <person name="Brzon O."/>
            <person name="Soukal P."/>
            <person name="Eme L."/>
            <person name="Dacks J.B."/>
            <person name="Karnkowska A."/>
            <person name="Elias M."/>
            <person name="Hampl V."/>
        </authorList>
    </citation>
    <scope>NUCLEOTIDE SEQUENCE [LARGE SCALE GENOMIC DNA]</scope>
    <source>
        <strain evidence="2">NAU3</strain>
        <tissue evidence="2">Gut</tissue>
    </source>
</reference>
<evidence type="ECO:0000313" key="2">
    <source>
        <dbReference type="EMBL" id="KAK2953287.1"/>
    </source>
</evidence>
<dbReference type="Proteomes" id="UP001281761">
    <property type="component" value="Unassembled WGS sequence"/>
</dbReference>